<evidence type="ECO:0000256" key="1">
    <source>
        <dbReference type="SAM" id="MobiDB-lite"/>
    </source>
</evidence>
<protein>
    <submittedName>
        <fullName evidence="2">Uncharacterized protein</fullName>
    </submittedName>
</protein>
<comment type="caution">
    <text evidence="2">The sequence shown here is derived from an EMBL/GenBank/DDBJ whole genome shotgun (WGS) entry which is preliminary data.</text>
</comment>
<sequence>MFTKRTGPGLAREHGVHPITVSQRARQGRSFHQTRRSQVFPIVSSTPPPPSPPPSPSPPPPPPSSSSPPPSPPSSNGSGSGGSCNDDGGRVVMVMVVVVGRGSNSKRSLGSPPLPEWLDDKSRVS</sequence>
<reference evidence="2" key="1">
    <citation type="journal article" date="2020" name="G3 (Bethesda)">
        <title>High-Quality Assemblies for Three Invasive Social Wasps from the &lt;i&gt;Vespula&lt;/i&gt; Genus.</title>
        <authorList>
            <person name="Harrop T.W.R."/>
            <person name="Guhlin J."/>
            <person name="McLaughlin G.M."/>
            <person name="Permina E."/>
            <person name="Stockwell P."/>
            <person name="Gilligan J."/>
            <person name="Le Lec M.F."/>
            <person name="Gruber M.A.M."/>
            <person name="Quinn O."/>
            <person name="Lovegrove M."/>
            <person name="Duncan E.J."/>
            <person name="Remnant E.J."/>
            <person name="Van Eeckhoven J."/>
            <person name="Graham B."/>
            <person name="Knapp R.A."/>
            <person name="Langford K.W."/>
            <person name="Kronenberg Z."/>
            <person name="Press M.O."/>
            <person name="Eacker S.M."/>
            <person name="Wilson-Rankin E.E."/>
            <person name="Purcell J."/>
            <person name="Lester P.J."/>
            <person name="Dearden P.K."/>
        </authorList>
    </citation>
    <scope>NUCLEOTIDE SEQUENCE</scope>
    <source>
        <strain evidence="2">Linc-1</strain>
    </source>
</reference>
<dbReference type="EMBL" id="JACSDZ010000002">
    <property type="protein sequence ID" value="KAF7413351.1"/>
    <property type="molecule type" value="Genomic_DNA"/>
</dbReference>
<accession>A0A834KWS3</accession>
<evidence type="ECO:0000313" key="3">
    <source>
        <dbReference type="Proteomes" id="UP000617340"/>
    </source>
</evidence>
<organism evidence="2 3">
    <name type="scientific">Vespula germanica</name>
    <name type="common">German yellow jacket</name>
    <name type="synonym">Paravespula germanica</name>
    <dbReference type="NCBI Taxonomy" id="30212"/>
    <lineage>
        <taxon>Eukaryota</taxon>
        <taxon>Metazoa</taxon>
        <taxon>Ecdysozoa</taxon>
        <taxon>Arthropoda</taxon>
        <taxon>Hexapoda</taxon>
        <taxon>Insecta</taxon>
        <taxon>Pterygota</taxon>
        <taxon>Neoptera</taxon>
        <taxon>Endopterygota</taxon>
        <taxon>Hymenoptera</taxon>
        <taxon>Apocrita</taxon>
        <taxon>Aculeata</taxon>
        <taxon>Vespoidea</taxon>
        <taxon>Vespidae</taxon>
        <taxon>Vespinae</taxon>
        <taxon>Vespula</taxon>
    </lineage>
</organism>
<feature type="compositionally biased region" description="Basic residues" evidence="1">
    <location>
        <begin position="26"/>
        <end position="35"/>
    </location>
</feature>
<feature type="region of interest" description="Disordered" evidence="1">
    <location>
        <begin position="1"/>
        <end position="89"/>
    </location>
</feature>
<keyword evidence="3" id="KW-1185">Reference proteome</keyword>
<dbReference type="Proteomes" id="UP000617340">
    <property type="component" value="Unassembled WGS sequence"/>
</dbReference>
<feature type="compositionally biased region" description="Pro residues" evidence="1">
    <location>
        <begin position="46"/>
        <end position="73"/>
    </location>
</feature>
<dbReference type="AlphaFoldDB" id="A0A834KWS3"/>
<gene>
    <name evidence="2" type="ORF">HZH68_001840</name>
</gene>
<name>A0A834KWS3_VESGE</name>
<feature type="region of interest" description="Disordered" evidence="1">
    <location>
        <begin position="101"/>
        <end position="125"/>
    </location>
</feature>
<proteinExistence type="predicted"/>
<evidence type="ECO:0000313" key="2">
    <source>
        <dbReference type="EMBL" id="KAF7413351.1"/>
    </source>
</evidence>